<reference evidence="2 3" key="1">
    <citation type="submission" date="2019-02" db="EMBL/GenBank/DDBJ databases">
        <title>Deep-cultivation of Planctomycetes and their phenomic and genomic characterization uncovers novel biology.</title>
        <authorList>
            <person name="Wiegand S."/>
            <person name="Jogler M."/>
            <person name="Boedeker C."/>
            <person name="Pinto D."/>
            <person name="Vollmers J."/>
            <person name="Rivas-Marin E."/>
            <person name="Kohn T."/>
            <person name="Peeters S.H."/>
            <person name="Heuer A."/>
            <person name="Rast P."/>
            <person name="Oberbeckmann S."/>
            <person name="Bunk B."/>
            <person name="Jeske O."/>
            <person name="Meyerdierks A."/>
            <person name="Storesund J.E."/>
            <person name="Kallscheuer N."/>
            <person name="Luecker S."/>
            <person name="Lage O.M."/>
            <person name="Pohl T."/>
            <person name="Merkel B.J."/>
            <person name="Hornburger P."/>
            <person name="Mueller R.-W."/>
            <person name="Bruemmer F."/>
            <person name="Labrenz M."/>
            <person name="Spormann A.M."/>
            <person name="Op den Camp H."/>
            <person name="Overmann J."/>
            <person name="Amann R."/>
            <person name="Jetten M.S.M."/>
            <person name="Mascher T."/>
            <person name="Medema M.H."/>
            <person name="Devos D.P."/>
            <person name="Kaster A.-K."/>
            <person name="Ovreas L."/>
            <person name="Rohde M."/>
            <person name="Galperin M.Y."/>
            <person name="Jogler C."/>
        </authorList>
    </citation>
    <scope>NUCLEOTIDE SEQUENCE [LARGE SCALE GENOMIC DNA]</scope>
    <source>
        <strain evidence="2 3">SV_7m_r</strain>
    </source>
</reference>
<dbReference type="OrthoDB" id="9781333at2"/>
<dbReference type="InterPro" id="IPR036465">
    <property type="entry name" value="vWFA_dom_sf"/>
</dbReference>
<evidence type="ECO:0000259" key="1">
    <source>
        <dbReference type="PROSITE" id="PS50234"/>
    </source>
</evidence>
<dbReference type="Pfam" id="PF00092">
    <property type="entry name" value="VWA"/>
    <property type="match status" value="1"/>
</dbReference>
<sequence>MLNFAYPLLWLLLPAPWMVHRLAPAMVLKRSSVRVPFLSRLPNADTSNHPPTGKAWLTTLGKAFVWTLVIGALARPQWVGAPIERIEPTRDLLLLVDLSGSMNQDDFQGADGNATTRLSALKQVIKDFLKNRQSDRVGLVVFGNSPFVQLPFTDDLELIDQLVDETDVGMAGPRTALGDAIGLGITLFEQSEAPEKTIIALTDGNDNASSVPATQAARVAANQQITIHTIAMGDPETVGEEALDMMSLQQVSQTTGGQTFLAVNRSELVSAYSAIDQIETQELTKIGYRPRTDLYFWPLATALLLTIGRAAIGLRGQPVLNQSAAQSVRLRVNSRTFKLEPVHAATSADQPEVNA</sequence>
<dbReference type="Gene3D" id="3.40.50.410">
    <property type="entry name" value="von Willebrand factor, type A domain"/>
    <property type="match status" value="1"/>
</dbReference>
<evidence type="ECO:0000313" key="2">
    <source>
        <dbReference type="EMBL" id="QDT57747.1"/>
    </source>
</evidence>
<evidence type="ECO:0000313" key="3">
    <source>
        <dbReference type="Proteomes" id="UP000315003"/>
    </source>
</evidence>
<keyword evidence="3" id="KW-1185">Reference proteome</keyword>
<dbReference type="SMART" id="SM00327">
    <property type="entry name" value="VWA"/>
    <property type="match status" value="1"/>
</dbReference>
<dbReference type="AlphaFoldDB" id="A0A517SNP2"/>
<dbReference type="EMBL" id="CP036272">
    <property type="protein sequence ID" value="QDT57747.1"/>
    <property type="molecule type" value="Genomic_DNA"/>
</dbReference>
<dbReference type="Proteomes" id="UP000315003">
    <property type="component" value="Chromosome"/>
</dbReference>
<gene>
    <name evidence="2" type="ORF">SV7mr_02320</name>
</gene>
<dbReference type="PRINTS" id="PR00453">
    <property type="entry name" value="VWFADOMAIN"/>
</dbReference>
<accession>A0A517SNP2</accession>
<protein>
    <submittedName>
        <fullName evidence="2">von Willebrand factor type A domain protein</fullName>
    </submittedName>
</protein>
<organism evidence="2 3">
    <name type="scientific">Stieleria bergensis</name>
    <dbReference type="NCBI Taxonomy" id="2528025"/>
    <lineage>
        <taxon>Bacteria</taxon>
        <taxon>Pseudomonadati</taxon>
        <taxon>Planctomycetota</taxon>
        <taxon>Planctomycetia</taxon>
        <taxon>Pirellulales</taxon>
        <taxon>Pirellulaceae</taxon>
        <taxon>Stieleria</taxon>
    </lineage>
</organism>
<dbReference type="SUPFAM" id="SSF53300">
    <property type="entry name" value="vWA-like"/>
    <property type="match status" value="1"/>
</dbReference>
<dbReference type="InterPro" id="IPR002035">
    <property type="entry name" value="VWF_A"/>
</dbReference>
<feature type="domain" description="VWFA" evidence="1">
    <location>
        <begin position="91"/>
        <end position="278"/>
    </location>
</feature>
<dbReference type="PROSITE" id="PS50234">
    <property type="entry name" value="VWFA"/>
    <property type="match status" value="1"/>
</dbReference>
<dbReference type="InterPro" id="IPR050768">
    <property type="entry name" value="UPF0353/GerABKA_families"/>
</dbReference>
<dbReference type="RefSeq" id="WP_145268420.1">
    <property type="nucleotide sequence ID" value="NZ_CP036272.1"/>
</dbReference>
<proteinExistence type="predicted"/>
<dbReference type="PANTHER" id="PTHR22550:SF18">
    <property type="entry name" value="VWFA DOMAIN-CONTAINING PROTEIN"/>
    <property type="match status" value="1"/>
</dbReference>
<dbReference type="PANTHER" id="PTHR22550">
    <property type="entry name" value="SPORE GERMINATION PROTEIN"/>
    <property type="match status" value="1"/>
</dbReference>
<name>A0A517SNP2_9BACT</name>